<dbReference type="Proteomes" id="UP000037784">
    <property type="component" value="Unassembled WGS sequence"/>
</dbReference>
<accession>A0A0M8K9S6</accession>
<comment type="caution">
    <text evidence="1">The sequence shown here is derived from an EMBL/GenBank/DDBJ whole genome shotgun (WGS) entry which is preliminary data.</text>
</comment>
<dbReference type="InParanoid" id="A0A0M8K9S6"/>
<proteinExistence type="predicted"/>
<gene>
    <name evidence="1" type="ORF">ARMA_2075</name>
</gene>
<reference evidence="2" key="2">
    <citation type="submission" date="2015-08" db="EMBL/GenBank/DDBJ databases">
        <title>Draft Genome Sequence of a Heterotrophic Facultative Anaerobic Bacterium Ardenticatena maritima Strain 110S.</title>
        <authorList>
            <person name="Kawaichi S."/>
            <person name="Yoshida T."/>
            <person name="Sako Y."/>
            <person name="Nakamura R."/>
        </authorList>
    </citation>
    <scope>NUCLEOTIDE SEQUENCE [LARGE SCALE GENOMIC DNA]</scope>
    <source>
        <strain evidence="2">110S</strain>
    </source>
</reference>
<organism evidence="1 2">
    <name type="scientific">Ardenticatena maritima</name>
    <dbReference type="NCBI Taxonomy" id="872965"/>
    <lineage>
        <taxon>Bacteria</taxon>
        <taxon>Bacillati</taxon>
        <taxon>Chloroflexota</taxon>
        <taxon>Ardenticatenia</taxon>
        <taxon>Ardenticatenales</taxon>
        <taxon>Ardenticatenaceae</taxon>
        <taxon>Ardenticatena</taxon>
    </lineage>
</organism>
<dbReference type="AlphaFoldDB" id="A0A0M8K9S6"/>
<keyword evidence="2" id="KW-1185">Reference proteome</keyword>
<sequence>MVSIHTNHIGEGDGNDRFRHSFYVVFQRTRQPAISQTHPLPRYVLFGSPDDRRTATVLHLLDEWLATQPKHVVFGFSPDEAAAAQRVLILGDTHAVSGDIEARLRAAGCDVVRAALTSWRDIRTVLEQFVHAP</sequence>
<dbReference type="EMBL" id="BBZA01000179">
    <property type="protein sequence ID" value="GAP63652.1"/>
    <property type="molecule type" value="Genomic_DNA"/>
</dbReference>
<protein>
    <submittedName>
        <fullName evidence="1">Uncharacterized protein</fullName>
    </submittedName>
</protein>
<evidence type="ECO:0000313" key="2">
    <source>
        <dbReference type="Proteomes" id="UP000037784"/>
    </source>
</evidence>
<evidence type="ECO:0000313" key="1">
    <source>
        <dbReference type="EMBL" id="GAP63652.1"/>
    </source>
</evidence>
<name>A0A0M8K9S6_9CHLR</name>
<dbReference type="STRING" id="872965.SE16_10750"/>
<reference evidence="1 2" key="1">
    <citation type="journal article" date="2015" name="Genome Announc.">
        <title>Draft Genome Sequence of a Heterotrophic Facultative Anaerobic Thermophilic Bacterium, Ardenticatena maritima Strain 110ST.</title>
        <authorList>
            <person name="Kawaichi S."/>
            <person name="Yoshida T."/>
            <person name="Sako Y."/>
            <person name="Nakamura R."/>
        </authorList>
    </citation>
    <scope>NUCLEOTIDE SEQUENCE [LARGE SCALE GENOMIC DNA]</scope>
    <source>
        <strain evidence="1 2">110S</strain>
    </source>
</reference>